<feature type="region of interest" description="Disordered" evidence="1">
    <location>
        <begin position="502"/>
        <end position="533"/>
    </location>
</feature>
<accession>A0A9P5NI85</accession>
<feature type="compositionally biased region" description="Low complexity" evidence="1">
    <location>
        <begin position="276"/>
        <end position="287"/>
    </location>
</feature>
<proteinExistence type="predicted"/>
<gene>
    <name evidence="2" type="ORF">CPB84DRAFT_1849207</name>
</gene>
<protein>
    <submittedName>
        <fullName evidence="2">Uncharacterized protein</fullName>
    </submittedName>
</protein>
<dbReference type="EMBL" id="JADNYJ010000077">
    <property type="protein sequence ID" value="KAF8889984.1"/>
    <property type="molecule type" value="Genomic_DNA"/>
</dbReference>
<name>A0A9P5NI85_GYMJU</name>
<evidence type="ECO:0000256" key="1">
    <source>
        <dbReference type="SAM" id="MobiDB-lite"/>
    </source>
</evidence>
<feature type="compositionally biased region" description="Acidic residues" evidence="1">
    <location>
        <begin position="202"/>
        <end position="214"/>
    </location>
</feature>
<dbReference type="Proteomes" id="UP000724874">
    <property type="component" value="Unassembled WGS sequence"/>
</dbReference>
<evidence type="ECO:0000313" key="2">
    <source>
        <dbReference type="EMBL" id="KAF8889984.1"/>
    </source>
</evidence>
<organism evidence="2 3">
    <name type="scientific">Gymnopilus junonius</name>
    <name type="common">Spectacular rustgill mushroom</name>
    <name type="synonym">Gymnopilus spectabilis subsp. junonius</name>
    <dbReference type="NCBI Taxonomy" id="109634"/>
    <lineage>
        <taxon>Eukaryota</taxon>
        <taxon>Fungi</taxon>
        <taxon>Dikarya</taxon>
        <taxon>Basidiomycota</taxon>
        <taxon>Agaricomycotina</taxon>
        <taxon>Agaricomycetes</taxon>
        <taxon>Agaricomycetidae</taxon>
        <taxon>Agaricales</taxon>
        <taxon>Agaricineae</taxon>
        <taxon>Hymenogastraceae</taxon>
        <taxon>Gymnopilus</taxon>
    </lineage>
</organism>
<feature type="region of interest" description="Disordered" evidence="1">
    <location>
        <begin position="438"/>
        <end position="457"/>
    </location>
</feature>
<reference evidence="2" key="1">
    <citation type="submission" date="2020-11" db="EMBL/GenBank/DDBJ databases">
        <authorList>
            <consortium name="DOE Joint Genome Institute"/>
            <person name="Ahrendt S."/>
            <person name="Riley R."/>
            <person name="Andreopoulos W."/>
            <person name="LaButti K."/>
            <person name="Pangilinan J."/>
            <person name="Ruiz-duenas F.J."/>
            <person name="Barrasa J.M."/>
            <person name="Sanchez-Garcia M."/>
            <person name="Camarero S."/>
            <person name="Miyauchi S."/>
            <person name="Serrano A."/>
            <person name="Linde D."/>
            <person name="Babiker R."/>
            <person name="Drula E."/>
            <person name="Ayuso-Fernandez I."/>
            <person name="Pacheco R."/>
            <person name="Padilla G."/>
            <person name="Ferreira P."/>
            <person name="Barriuso J."/>
            <person name="Kellner H."/>
            <person name="Castanera R."/>
            <person name="Alfaro M."/>
            <person name="Ramirez L."/>
            <person name="Pisabarro A.G."/>
            <person name="Kuo A."/>
            <person name="Tritt A."/>
            <person name="Lipzen A."/>
            <person name="He G."/>
            <person name="Yan M."/>
            <person name="Ng V."/>
            <person name="Cullen D."/>
            <person name="Martin F."/>
            <person name="Rosso M.-N."/>
            <person name="Henrissat B."/>
            <person name="Hibbett D."/>
            <person name="Martinez A.T."/>
            <person name="Grigoriev I.V."/>
        </authorList>
    </citation>
    <scope>NUCLEOTIDE SEQUENCE</scope>
    <source>
        <strain evidence="2">AH 44721</strain>
    </source>
</reference>
<dbReference type="AlphaFoldDB" id="A0A9P5NI85"/>
<keyword evidence="3" id="KW-1185">Reference proteome</keyword>
<feature type="region of interest" description="Disordered" evidence="1">
    <location>
        <begin position="357"/>
        <end position="398"/>
    </location>
</feature>
<feature type="region of interest" description="Disordered" evidence="1">
    <location>
        <begin position="1"/>
        <end position="27"/>
    </location>
</feature>
<dbReference type="InterPro" id="IPR018247">
    <property type="entry name" value="EF_Hand_1_Ca_BS"/>
</dbReference>
<feature type="compositionally biased region" description="Low complexity" evidence="1">
    <location>
        <begin position="1"/>
        <end position="25"/>
    </location>
</feature>
<evidence type="ECO:0000313" key="3">
    <source>
        <dbReference type="Proteomes" id="UP000724874"/>
    </source>
</evidence>
<dbReference type="OrthoDB" id="10261384at2759"/>
<feature type="compositionally biased region" description="Acidic residues" evidence="1">
    <location>
        <begin position="502"/>
        <end position="528"/>
    </location>
</feature>
<feature type="region of interest" description="Disordered" evidence="1">
    <location>
        <begin position="267"/>
        <end position="287"/>
    </location>
</feature>
<comment type="caution">
    <text evidence="2">The sequence shown here is derived from an EMBL/GenBank/DDBJ whole genome shotgun (WGS) entry which is preliminary data.</text>
</comment>
<dbReference type="PROSITE" id="PS00018">
    <property type="entry name" value="EF_HAND_1"/>
    <property type="match status" value="1"/>
</dbReference>
<feature type="region of interest" description="Disordered" evidence="1">
    <location>
        <begin position="188"/>
        <end position="215"/>
    </location>
</feature>
<sequence length="641" mass="68477">MGSDTASASASEAALSSLTSTPDPDAALDLDMDRELDALELDEGCRILTISASVDAAKEFVGLLKARSTPFRQAPPPPAPSSTSSTTSIPHIIPYTLANRYYTADLHFALWPLDGAAGAGGVLRGGVFKQFGVIGYHQPQGEEGGEPYAKHVEQLSQMMQVGGYEPEVCLAVRIPKRAAAAAAADVSLSAPQAVSEPADADKSEDGEEEEDNADIDSTLMSFGFEYVDATQETTRTSMREADDIDIPGLPRVFDALSTIMWPSMRTPAEKVKGKAKTTTGGSSSTTKIAHHEERILIMEELLSVSEISGLGGWTGSVLIGQEEEEVEVVEGGGEGDEELGTPVEFNYGFERRGDAPWLTGSGSGSGMSRRQMPGQGNLSLASTGGEGRGELTASPTDMNSLSPFGFGEMAENGQQKTSISMGFEDDFTVFVSAPPLGAASNTSVAEGEEEGDHAFKGGLGHDLHLHAGLNPYRSLGSVSDFGGSDFGDEHGHAHVYETLEDADGEGWEDRDEKEWEEEGLEEEEEEEGLPSKDEIRQTAARIFGGVSVGKGKEREVKGMFGKASDVLKAQQQEHPSAAMRERMMRLGGMAAALEEEAEFDLERVLHSLQAMRSEIGDIEDEDEKRRMAARVALGLVYGLEH</sequence>